<evidence type="ECO:0000256" key="1">
    <source>
        <dbReference type="SAM" id="Phobius"/>
    </source>
</evidence>
<dbReference type="EMBL" id="AP021879">
    <property type="protein sequence ID" value="BBO87774.1"/>
    <property type="molecule type" value="Genomic_DNA"/>
</dbReference>
<dbReference type="SUPFAM" id="SSF51261">
    <property type="entry name" value="Duplicated hybrid motif"/>
    <property type="match status" value="1"/>
</dbReference>
<dbReference type="RefSeq" id="WP_155309186.1">
    <property type="nucleotide sequence ID" value="NZ_AP021879.1"/>
</dbReference>
<keyword evidence="4" id="KW-1185">Reference proteome</keyword>
<evidence type="ECO:0000259" key="2">
    <source>
        <dbReference type="Pfam" id="PF01551"/>
    </source>
</evidence>
<dbReference type="PANTHER" id="PTHR21666:SF286">
    <property type="entry name" value="LIPOPROTEIN NLPD"/>
    <property type="match status" value="1"/>
</dbReference>
<dbReference type="GO" id="GO:0004222">
    <property type="term" value="F:metalloendopeptidase activity"/>
    <property type="evidence" value="ECO:0007669"/>
    <property type="project" value="TreeGrafter"/>
</dbReference>
<dbReference type="Pfam" id="PF01551">
    <property type="entry name" value="Peptidase_M23"/>
    <property type="match status" value="1"/>
</dbReference>
<name>A0A5K8A5V8_9BACT</name>
<dbReference type="InterPro" id="IPR050570">
    <property type="entry name" value="Cell_wall_metabolism_enzyme"/>
</dbReference>
<protein>
    <submittedName>
        <fullName evidence="3">Peptidase M24</fullName>
    </submittedName>
</protein>
<dbReference type="Gene3D" id="2.70.70.10">
    <property type="entry name" value="Glucose Permease (Domain IIA)"/>
    <property type="match status" value="1"/>
</dbReference>
<sequence>MATYFQRLFLCAMTIGKKISFIILSHGGNRIKQLSVPVSMFLLLALVSICSVTILGFVLLDYHGLRQQVAETGRMAQRMVDQQNEITQQRLQIQSFAREIDTLKESLVRLNRFEEKIRVIANLDPMAEDDNLFGVGGATPEDLDPQLELSQGHEDLMRDMHAQINELDSASHRQQSSFGLLLKKLEGRNNLLASTPAIRPTSGWVTSRFGYRTSPFTGRKELHKGMDIANRKGTAIMATADGVVSFVGNKSSMGKMVVIDHGHGMVTRYAHLSKTLKKSGERVKRGDIIAQMGSSGRSTGPHLHYEVQLNGVPVNPAKYILN</sequence>
<keyword evidence="1" id="KW-1133">Transmembrane helix</keyword>
<keyword evidence="1" id="KW-0472">Membrane</keyword>
<feature type="domain" description="M23ase beta-sheet core" evidence="2">
    <location>
        <begin position="222"/>
        <end position="316"/>
    </location>
</feature>
<dbReference type="InterPro" id="IPR016047">
    <property type="entry name" value="M23ase_b-sheet_dom"/>
</dbReference>
<evidence type="ECO:0000313" key="4">
    <source>
        <dbReference type="Proteomes" id="UP000422108"/>
    </source>
</evidence>
<reference evidence="3 4" key="1">
    <citation type="submission" date="2019-11" db="EMBL/GenBank/DDBJ databases">
        <title>Comparative genomics of hydrocarbon-degrading Desulfosarcina strains.</title>
        <authorList>
            <person name="Watanabe M."/>
            <person name="Kojima H."/>
            <person name="Fukui M."/>
        </authorList>
    </citation>
    <scope>NUCLEOTIDE SEQUENCE [LARGE SCALE GENOMIC DNA]</scope>
    <source>
        <strain evidence="4">oXyS1</strain>
    </source>
</reference>
<evidence type="ECO:0000313" key="3">
    <source>
        <dbReference type="EMBL" id="BBO87774.1"/>
    </source>
</evidence>
<dbReference type="Proteomes" id="UP000422108">
    <property type="component" value="Chromosome"/>
</dbReference>
<keyword evidence="1" id="KW-0812">Transmembrane</keyword>
<organism evidence="3 4">
    <name type="scientific">Desulfosarcina ovata subsp. ovata</name>
    <dbReference type="NCBI Taxonomy" id="2752305"/>
    <lineage>
        <taxon>Bacteria</taxon>
        <taxon>Pseudomonadati</taxon>
        <taxon>Thermodesulfobacteriota</taxon>
        <taxon>Desulfobacteria</taxon>
        <taxon>Desulfobacterales</taxon>
        <taxon>Desulfosarcinaceae</taxon>
        <taxon>Desulfosarcina</taxon>
    </lineage>
</organism>
<feature type="transmembrane region" description="Helical" evidence="1">
    <location>
        <begin position="38"/>
        <end position="60"/>
    </location>
</feature>
<dbReference type="CDD" id="cd12797">
    <property type="entry name" value="M23_peptidase"/>
    <property type="match status" value="1"/>
</dbReference>
<dbReference type="AlphaFoldDB" id="A0A5K8A5V8"/>
<dbReference type="FunFam" id="2.70.70.10:FF:000006">
    <property type="entry name" value="M23 family peptidase"/>
    <property type="match status" value="1"/>
</dbReference>
<dbReference type="InterPro" id="IPR011055">
    <property type="entry name" value="Dup_hybrid_motif"/>
</dbReference>
<proteinExistence type="predicted"/>
<accession>A0A5K8A5V8</accession>
<dbReference type="PANTHER" id="PTHR21666">
    <property type="entry name" value="PEPTIDASE-RELATED"/>
    <property type="match status" value="1"/>
</dbReference>
<gene>
    <name evidence="3" type="ORF">DSCOOX_09540</name>
</gene>